<evidence type="ECO:0000259" key="1">
    <source>
        <dbReference type="PROSITE" id="PS50994"/>
    </source>
</evidence>
<dbReference type="OrthoDB" id="10343892at2759"/>
<dbReference type="PANTHER" id="PTHR37984:SF5">
    <property type="entry name" value="PROTEIN NYNRIN-LIKE"/>
    <property type="match status" value="1"/>
</dbReference>
<accession>C5M1D5</accession>
<proteinExistence type="predicted"/>
<dbReference type="SUPFAM" id="SSF53098">
    <property type="entry name" value="Ribonuclease H-like"/>
    <property type="match status" value="1"/>
</dbReference>
<dbReference type="InterPro" id="IPR041588">
    <property type="entry name" value="Integrase_H2C2"/>
</dbReference>
<name>C5M1D5_PERM5</name>
<feature type="domain" description="Integrase catalytic" evidence="1">
    <location>
        <begin position="179"/>
        <end position="326"/>
    </location>
</feature>
<dbReference type="GO" id="GO:0015074">
    <property type="term" value="P:DNA integration"/>
    <property type="evidence" value="ECO:0007669"/>
    <property type="project" value="InterPro"/>
</dbReference>
<keyword evidence="3" id="KW-1185">Reference proteome</keyword>
<dbReference type="EMBL" id="GG687340">
    <property type="protein sequence ID" value="EEQ97207.1"/>
    <property type="molecule type" value="Genomic_DNA"/>
</dbReference>
<sequence length="448" mass="49709">MLTSLEGESGIDIEGDLSEPTAAAALVGDLVYDDLILNLGVIVEAQYDDEVCYKVRRALQANRLVPESIPIVLQQVLPEISINEYDVLVRDYYAPCKGEVVSVPVTPDSLKAEVVHGIHSLLCHCGCRRTLEVLSGLCWFVDMLTEAAAMLSNCDVCSRQSRPMIVKHDIGLFSPERLREAVPFSVVSADVVYLPEPYLSQQCAVSKFACLIGLTSEDATTIAQAFERSWAIIGKRPVYLLTDNAAAFLSCELPGVTRLYTPVRSSQSNGMVESLHRTVRRWVRAVLADDPSIGVEAAIHRVMRAYNSTCHSVTGQIPNDMLNTDPDSVEWKRLAAKVAQLAEKKIQTSTKHKLYPGCIVRIRAVTRFDKVISNSNDTPFSERRWRVVGFPTGHGLITHADDYGYFRKVKLVSDGEIKVLHASRLCICTSAETDVADLRRAMRRIDRD</sequence>
<reference evidence="2 3" key="1">
    <citation type="submission" date="2008-07" db="EMBL/GenBank/DDBJ databases">
        <authorList>
            <person name="El-Sayed N."/>
            <person name="Caler E."/>
            <person name="Inman J."/>
            <person name="Amedeo P."/>
            <person name="Hass B."/>
            <person name="Wortman J."/>
        </authorList>
    </citation>
    <scope>NUCLEOTIDE SEQUENCE [LARGE SCALE GENOMIC DNA]</scope>
    <source>
        <strain evidence="3">ATCC 50983 / TXsc</strain>
    </source>
</reference>
<dbReference type="Pfam" id="PF17921">
    <property type="entry name" value="Integrase_H2C2"/>
    <property type="match status" value="1"/>
</dbReference>
<evidence type="ECO:0000313" key="3">
    <source>
        <dbReference type="Proteomes" id="UP000007800"/>
    </source>
</evidence>
<dbReference type="InterPro" id="IPR036397">
    <property type="entry name" value="RNaseH_sf"/>
</dbReference>
<dbReference type="GeneID" id="9054352"/>
<dbReference type="InParanoid" id="C5M1D5"/>
<gene>
    <name evidence="2" type="ORF">Pmar_PMAR018691</name>
</gene>
<protein>
    <recommendedName>
        <fullName evidence="1">Integrase catalytic domain-containing protein</fullName>
    </recommendedName>
</protein>
<dbReference type="InterPro" id="IPR050951">
    <property type="entry name" value="Retrovirus_Pol_polyprotein"/>
</dbReference>
<dbReference type="GO" id="GO:0003676">
    <property type="term" value="F:nucleic acid binding"/>
    <property type="evidence" value="ECO:0007669"/>
    <property type="project" value="InterPro"/>
</dbReference>
<dbReference type="PANTHER" id="PTHR37984">
    <property type="entry name" value="PROTEIN CBG26694"/>
    <property type="match status" value="1"/>
</dbReference>
<dbReference type="Gene3D" id="1.10.340.70">
    <property type="match status" value="1"/>
</dbReference>
<dbReference type="PROSITE" id="PS50994">
    <property type="entry name" value="INTEGRASE"/>
    <property type="match status" value="1"/>
</dbReference>
<dbReference type="InterPro" id="IPR001584">
    <property type="entry name" value="Integrase_cat-core"/>
</dbReference>
<evidence type="ECO:0000313" key="2">
    <source>
        <dbReference type="EMBL" id="EEQ97207.1"/>
    </source>
</evidence>
<dbReference type="Proteomes" id="UP000007800">
    <property type="component" value="Unassembled WGS sequence"/>
</dbReference>
<dbReference type="RefSeq" id="XP_002764490.1">
    <property type="nucleotide sequence ID" value="XM_002764444.1"/>
</dbReference>
<dbReference type="InterPro" id="IPR012337">
    <property type="entry name" value="RNaseH-like_sf"/>
</dbReference>
<organism evidence="3">
    <name type="scientific">Perkinsus marinus (strain ATCC 50983 / TXsc)</name>
    <dbReference type="NCBI Taxonomy" id="423536"/>
    <lineage>
        <taxon>Eukaryota</taxon>
        <taxon>Sar</taxon>
        <taxon>Alveolata</taxon>
        <taxon>Perkinsozoa</taxon>
        <taxon>Perkinsea</taxon>
        <taxon>Perkinsida</taxon>
        <taxon>Perkinsidae</taxon>
        <taxon>Perkinsus</taxon>
    </lineage>
</organism>
<dbReference type="Gene3D" id="3.30.420.10">
    <property type="entry name" value="Ribonuclease H-like superfamily/Ribonuclease H"/>
    <property type="match status" value="1"/>
</dbReference>
<dbReference type="AlphaFoldDB" id="C5M1D5"/>
<dbReference type="OMA" id="SKFACLI"/>